<evidence type="ECO:0000259" key="1">
    <source>
        <dbReference type="Pfam" id="PF02627"/>
    </source>
</evidence>
<reference evidence="2 3" key="1">
    <citation type="submission" date="2019-10" db="EMBL/GenBank/DDBJ databases">
        <title>Nocardia macrotermitis sp. nov. and Nocardia aurantia sp. nov., isolated from the gut of fungus growing-termite Macrotermes natalensis.</title>
        <authorList>
            <person name="Benndorf R."/>
            <person name="Schwitalla J."/>
            <person name="Martin K."/>
            <person name="De Beer W."/>
            <person name="Kaster A.-K."/>
            <person name="Vollmers J."/>
            <person name="Poulsen M."/>
            <person name="Beemelmanns C."/>
        </authorList>
    </citation>
    <scope>NUCLEOTIDE SEQUENCE [LARGE SCALE GENOMIC DNA]</scope>
    <source>
        <strain evidence="2 3">RB56</strain>
    </source>
</reference>
<protein>
    <recommendedName>
        <fullName evidence="1">Carboxymuconolactone decarboxylase-like domain-containing protein</fullName>
    </recommendedName>
</protein>
<evidence type="ECO:0000313" key="2">
    <source>
        <dbReference type="EMBL" id="MQY31114.1"/>
    </source>
</evidence>
<gene>
    <name evidence="2" type="ORF">NRB56_67220</name>
</gene>
<name>A0A7K0E1U3_9NOCA</name>
<dbReference type="PANTHER" id="PTHR34846">
    <property type="entry name" value="4-CARBOXYMUCONOLACTONE DECARBOXYLASE FAMILY PROTEIN (AFU_ORTHOLOGUE AFUA_6G11590)"/>
    <property type="match status" value="1"/>
</dbReference>
<dbReference type="EMBL" id="WEGI01000017">
    <property type="protein sequence ID" value="MQY31114.1"/>
    <property type="molecule type" value="Genomic_DNA"/>
</dbReference>
<dbReference type="InterPro" id="IPR029032">
    <property type="entry name" value="AhpD-like"/>
</dbReference>
<accession>A0A7K0E1U3</accession>
<proteinExistence type="predicted"/>
<dbReference type="RefSeq" id="WP_153348394.1">
    <property type="nucleotide sequence ID" value="NZ_WEGI01000017.1"/>
</dbReference>
<dbReference type="OrthoDB" id="4704294at2"/>
<dbReference type="InterPro" id="IPR003779">
    <property type="entry name" value="CMD-like"/>
</dbReference>
<feature type="domain" description="Carboxymuconolactone decarboxylase-like" evidence="1">
    <location>
        <begin position="50"/>
        <end position="132"/>
    </location>
</feature>
<dbReference type="AlphaFoldDB" id="A0A7K0E1U3"/>
<dbReference type="PANTHER" id="PTHR34846:SF5">
    <property type="entry name" value="CARBOXYMUCONOLACTONE DECARBOXYLASE-LIKE DOMAIN-CONTAINING PROTEIN"/>
    <property type="match status" value="1"/>
</dbReference>
<dbReference type="Gene3D" id="1.20.1290.10">
    <property type="entry name" value="AhpD-like"/>
    <property type="match status" value="1"/>
</dbReference>
<dbReference type="Pfam" id="PF02627">
    <property type="entry name" value="CMD"/>
    <property type="match status" value="1"/>
</dbReference>
<keyword evidence="3" id="KW-1185">Reference proteome</keyword>
<dbReference type="SUPFAM" id="SSF69118">
    <property type="entry name" value="AhpD-like"/>
    <property type="match status" value="1"/>
</dbReference>
<dbReference type="Proteomes" id="UP000431401">
    <property type="component" value="Unassembled WGS sequence"/>
</dbReference>
<comment type="caution">
    <text evidence="2">The sequence shown here is derived from an EMBL/GenBank/DDBJ whole genome shotgun (WGS) entry which is preliminary data.</text>
</comment>
<evidence type="ECO:0000313" key="3">
    <source>
        <dbReference type="Proteomes" id="UP000431401"/>
    </source>
</evidence>
<organism evidence="2 3">
    <name type="scientific">Nocardia aurantia</name>
    <dbReference type="NCBI Taxonomy" id="2585199"/>
    <lineage>
        <taxon>Bacteria</taxon>
        <taxon>Bacillati</taxon>
        <taxon>Actinomycetota</taxon>
        <taxon>Actinomycetes</taxon>
        <taxon>Mycobacteriales</taxon>
        <taxon>Nocardiaceae</taxon>
        <taxon>Nocardia</taxon>
    </lineage>
</organism>
<dbReference type="GO" id="GO:0051920">
    <property type="term" value="F:peroxiredoxin activity"/>
    <property type="evidence" value="ECO:0007669"/>
    <property type="project" value="InterPro"/>
</dbReference>
<sequence>MARIDPVAPEDWSEEMTTFITEFRTAVLGEELVQSRPGGANLLGTLAGYPKLAKSFLAFNGHFLYGCSLTDRQRELIILRVAHRRQCRYEWAQHVLLAGDAGITEDEITRVATGPKAPEWKPLESALLQATDDLLSRGTISRDTWSLLAAELDDHQLMDVVFTVGTYAMVAMALRAFDVEPEPDLIPYLPTRR</sequence>